<evidence type="ECO:0000256" key="5">
    <source>
        <dbReference type="ARBA" id="ARBA00022603"/>
    </source>
</evidence>
<dbReference type="PANTHER" id="PTHR30027:SF3">
    <property type="entry name" value="16S RRNA (URACIL(1498)-N(3))-METHYLTRANSFERASE"/>
    <property type="match status" value="1"/>
</dbReference>
<dbReference type="NCBIfam" id="TIGR00046">
    <property type="entry name" value="RsmE family RNA methyltransferase"/>
    <property type="match status" value="1"/>
</dbReference>
<dbReference type="GO" id="GO:0005737">
    <property type="term" value="C:cytoplasm"/>
    <property type="evidence" value="ECO:0007669"/>
    <property type="project" value="UniProtKB-SubCell"/>
</dbReference>
<dbReference type="InterPro" id="IPR006700">
    <property type="entry name" value="RsmE"/>
</dbReference>
<evidence type="ECO:0000256" key="9">
    <source>
        <dbReference type="ARBA" id="ARBA00047944"/>
    </source>
</evidence>
<sequence length="264" mass="28796">MNIILVEHHEITADTITLRDRRAEHISRILKSRPGDLLRAGIIDGPMGSAQVLAVARREVTIRLDCRQEPPAKAATALILAIPRPIMLKRVLAQAAAMGVQRIMLINARRVEKSFFHSSQLSPAGIRAALLQGLEQAGDTRLPEVTLHPRFRPFIEDQLPPPRPNGPLRLLAHPTKKPVEMATASLRQSETGPDDPLPAGNLRGAAPAAVPARRQMLAIGPEGGWVDFEINCFAKQGFTPFSWGPRILRVDTAVPVLLALAEAL</sequence>
<comment type="similarity">
    <text evidence="2 10">Belongs to the RNA methyltransferase RsmE family.</text>
</comment>
<comment type="catalytic activity">
    <reaction evidence="9 10">
        <text>uridine(1498) in 16S rRNA + S-adenosyl-L-methionine = N(3)-methyluridine(1498) in 16S rRNA + S-adenosyl-L-homocysteine + H(+)</text>
        <dbReference type="Rhea" id="RHEA:42920"/>
        <dbReference type="Rhea" id="RHEA-COMP:10283"/>
        <dbReference type="Rhea" id="RHEA-COMP:10284"/>
        <dbReference type="ChEBI" id="CHEBI:15378"/>
        <dbReference type="ChEBI" id="CHEBI:57856"/>
        <dbReference type="ChEBI" id="CHEBI:59789"/>
        <dbReference type="ChEBI" id="CHEBI:65315"/>
        <dbReference type="ChEBI" id="CHEBI:74502"/>
        <dbReference type="EC" id="2.1.1.193"/>
    </reaction>
</comment>
<dbReference type="CDD" id="cd18084">
    <property type="entry name" value="RsmE-like"/>
    <property type="match status" value="1"/>
</dbReference>
<dbReference type="GO" id="GO:0070475">
    <property type="term" value="P:rRNA base methylation"/>
    <property type="evidence" value="ECO:0007669"/>
    <property type="project" value="TreeGrafter"/>
</dbReference>
<dbReference type="KEGG" id="dak:DaAHT2_1078"/>
<evidence type="ECO:0000256" key="3">
    <source>
        <dbReference type="ARBA" id="ARBA00022490"/>
    </source>
</evidence>
<dbReference type="Proteomes" id="UP000001508">
    <property type="component" value="Chromosome"/>
</dbReference>
<evidence type="ECO:0000256" key="4">
    <source>
        <dbReference type="ARBA" id="ARBA00022552"/>
    </source>
</evidence>
<reference evidence="13" key="1">
    <citation type="submission" date="2010-02" db="EMBL/GenBank/DDBJ databases">
        <title>Complete sequence of Desulfurivibrio alkaliphilus AHT2.</title>
        <authorList>
            <consortium name="US DOE Joint Genome Institute"/>
            <person name="Pitluck S."/>
            <person name="Chertkov O."/>
            <person name="Detter J.C."/>
            <person name="Han C."/>
            <person name="Tapia R."/>
            <person name="Larimer F."/>
            <person name="Land M."/>
            <person name="Hauser L."/>
            <person name="Kyrpides N."/>
            <person name="Mikhailova N."/>
            <person name="Sorokin D.Y."/>
            <person name="Muyzer G."/>
            <person name="Woyke T."/>
        </authorList>
    </citation>
    <scope>NUCLEOTIDE SEQUENCE [LARGE SCALE GENOMIC DNA]</scope>
    <source>
        <strain evidence="13">DSM 19089 / UNIQEM U267 / AHT2</strain>
    </source>
</reference>
<dbReference type="NCBIfam" id="NF008700">
    <property type="entry name" value="PRK11713.5-4"/>
    <property type="match status" value="1"/>
</dbReference>
<keyword evidence="6 10" id="KW-0808">Transferase</keyword>
<evidence type="ECO:0000256" key="8">
    <source>
        <dbReference type="ARBA" id="ARBA00025699"/>
    </source>
</evidence>
<dbReference type="PANTHER" id="PTHR30027">
    <property type="entry name" value="RIBOSOMAL RNA SMALL SUBUNIT METHYLTRANSFERASE E"/>
    <property type="match status" value="1"/>
</dbReference>
<dbReference type="Gene3D" id="3.40.1280.10">
    <property type="match status" value="1"/>
</dbReference>
<dbReference type="OrthoDB" id="9815641at2"/>
<dbReference type="eggNOG" id="COG1385">
    <property type="taxonomic scope" value="Bacteria"/>
</dbReference>
<dbReference type="EMBL" id="CP001940">
    <property type="protein sequence ID" value="ADH85776.1"/>
    <property type="molecule type" value="Genomic_DNA"/>
</dbReference>
<evidence type="ECO:0000256" key="6">
    <source>
        <dbReference type="ARBA" id="ARBA00022679"/>
    </source>
</evidence>
<dbReference type="PIRSF" id="PIRSF015601">
    <property type="entry name" value="MTase_slr0722"/>
    <property type="match status" value="1"/>
</dbReference>
<dbReference type="GO" id="GO:0070042">
    <property type="term" value="F:rRNA (uridine-N3-)-methyltransferase activity"/>
    <property type="evidence" value="ECO:0007669"/>
    <property type="project" value="TreeGrafter"/>
</dbReference>
<dbReference type="Pfam" id="PF04452">
    <property type="entry name" value="Methyltrans_RNA"/>
    <property type="match status" value="1"/>
</dbReference>
<evidence type="ECO:0000256" key="10">
    <source>
        <dbReference type="PIRNR" id="PIRNR015601"/>
    </source>
</evidence>
<dbReference type="HOGENOM" id="CLU_067442_1_0_7"/>
<comment type="subcellular location">
    <subcellularLocation>
        <location evidence="1 10">Cytoplasm</location>
    </subcellularLocation>
</comment>
<dbReference type="InterPro" id="IPR029028">
    <property type="entry name" value="Alpha/beta_knot_MTases"/>
</dbReference>
<keyword evidence="13" id="KW-1185">Reference proteome</keyword>
<evidence type="ECO:0000256" key="1">
    <source>
        <dbReference type="ARBA" id="ARBA00004496"/>
    </source>
</evidence>
<dbReference type="STRING" id="589865.DaAHT2_1078"/>
<feature type="domain" description="Ribosomal RNA small subunit methyltransferase E methyltransferase" evidence="11">
    <location>
        <begin position="75"/>
        <end position="261"/>
    </location>
</feature>
<name>D6Z2K1_DESAT</name>
<keyword evidence="5 10" id="KW-0489">Methyltransferase</keyword>
<dbReference type="InterPro" id="IPR029026">
    <property type="entry name" value="tRNA_m1G_MTases_N"/>
</dbReference>
<accession>D6Z2K1</accession>
<dbReference type="RefSeq" id="WP_013163305.1">
    <property type="nucleotide sequence ID" value="NC_014216.1"/>
</dbReference>
<keyword evidence="3 10" id="KW-0963">Cytoplasm</keyword>
<keyword evidence="7 10" id="KW-0949">S-adenosyl-L-methionine</keyword>
<protein>
    <recommendedName>
        <fullName evidence="10">Ribosomal RNA small subunit methyltransferase E</fullName>
        <ecNumber evidence="10">2.1.1.193</ecNumber>
    </recommendedName>
</protein>
<dbReference type="InParanoid" id="D6Z2K1"/>
<evidence type="ECO:0000256" key="2">
    <source>
        <dbReference type="ARBA" id="ARBA00005528"/>
    </source>
</evidence>
<evidence type="ECO:0000313" key="12">
    <source>
        <dbReference type="EMBL" id="ADH85776.1"/>
    </source>
</evidence>
<dbReference type="InterPro" id="IPR046886">
    <property type="entry name" value="RsmE_MTase_dom"/>
</dbReference>
<evidence type="ECO:0000313" key="13">
    <source>
        <dbReference type="Proteomes" id="UP000001508"/>
    </source>
</evidence>
<proteinExistence type="inferred from homology"/>
<dbReference type="SUPFAM" id="SSF75217">
    <property type="entry name" value="alpha/beta knot"/>
    <property type="match status" value="1"/>
</dbReference>
<evidence type="ECO:0000256" key="7">
    <source>
        <dbReference type="ARBA" id="ARBA00022691"/>
    </source>
</evidence>
<dbReference type="EC" id="2.1.1.193" evidence="10"/>
<keyword evidence="4 10" id="KW-0698">rRNA processing</keyword>
<gene>
    <name evidence="12" type="ordered locus">DaAHT2_1078</name>
</gene>
<dbReference type="AlphaFoldDB" id="D6Z2K1"/>
<comment type="function">
    <text evidence="8 10">Specifically methylates the N3 position of the uracil ring of uridine 1498 (m3U1498) in 16S rRNA. Acts on the fully assembled 30S ribosomal subunit.</text>
</comment>
<organism evidence="12 13">
    <name type="scientific">Desulfurivibrio alkaliphilus (strain DSM 19089 / UNIQEM U267 / AHT2)</name>
    <dbReference type="NCBI Taxonomy" id="589865"/>
    <lineage>
        <taxon>Bacteria</taxon>
        <taxon>Pseudomonadati</taxon>
        <taxon>Thermodesulfobacteriota</taxon>
        <taxon>Desulfobulbia</taxon>
        <taxon>Desulfobulbales</taxon>
        <taxon>Desulfobulbaceae</taxon>
        <taxon>Desulfurivibrio</taxon>
    </lineage>
</organism>
<evidence type="ECO:0000259" key="11">
    <source>
        <dbReference type="Pfam" id="PF04452"/>
    </source>
</evidence>